<evidence type="ECO:0000256" key="3">
    <source>
        <dbReference type="ARBA" id="ARBA00022679"/>
    </source>
</evidence>
<dbReference type="PROSITE" id="PS51186">
    <property type="entry name" value="GNAT"/>
    <property type="match status" value="1"/>
</dbReference>
<dbReference type="SUPFAM" id="SSF55729">
    <property type="entry name" value="Acyl-CoA N-acyltransferases (Nat)"/>
    <property type="match status" value="1"/>
</dbReference>
<name>A0A2H6LH94_9NOSO</name>
<evidence type="ECO:0000256" key="2">
    <source>
        <dbReference type="ARBA" id="ARBA00022649"/>
    </source>
</evidence>
<evidence type="ECO:0000313" key="7">
    <source>
        <dbReference type="EMBL" id="GBE92587.1"/>
    </source>
</evidence>
<keyword evidence="3 7" id="KW-0808">Transferase</keyword>
<evidence type="ECO:0000259" key="6">
    <source>
        <dbReference type="PROSITE" id="PS51186"/>
    </source>
</evidence>
<dbReference type="CDD" id="cd04301">
    <property type="entry name" value="NAT_SF"/>
    <property type="match status" value="1"/>
</dbReference>
<dbReference type="Proteomes" id="UP000236527">
    <property type="component" value="Unassembled WGS sequence"/>
</dbReference>
<comment type="catalytic activity">
    <reaction evidence="5">
        <text>glycyl-tRNA(Gly) + acetyl-CoA = N-acetylglycyl-tRNA(Gly) + CoA + H(+)</text>
        <dbReference type="Rhea" id="RHEA:81867"/>
        <dbReference type="Rhea" id="RHEA-COMP:9683"/>
        <dbReference type="Rhea" id="RHEA-COMP:19766"/>
        <dbReference type="ChEBI" id="CHEBI:15378"/>
        <dbReference type="ChEBI" id="CHEBI:57287"/>
        <dbReference type="ChEBI" id="CHEBI:57288"/>
        <dbReference type="ChEBI" id="CHEBI:78522"/>
        <dbReference type="ChEBI" id="CHEBI:232036"/>
    </reaction>
</comment>
<dbReference type="InterPro" id="IPR000182">
    <property type="entry name" value="GNAT_dom"/>
</dbReference>
<accession>A0A2H6LH94</accession>
<evidence type="ECO:0000256" key="5">
    <source>
        <dbReference type="ARBA" id="ARBA00049880"/>
    </source>
</evidence>
<dbReference type="EMBL" id="BDGE01000038">
    <property type="protein sequence ID" value="GBE92587.1"/>
    <property type="molecule type" value="Genomic_DNA"/>
</dbReference>
<dbReference type="PANTHER" id="PTHR36449:SF1">
    <property type="entry name" value="ACETYLTRANSFERASE"/>
    <property type="match status" value="1"/>
</dbReference>
<protein>
    <submittedName>
        <fullName evidence="7">GNAT family acetyltransferase</fullName>
    </submittedName>
</protein>
<keyword evidence="4" id="KW-0012">Acyltransferase</keyword>
<reference evidence="8" key="1">
    <citation type="journal article" date="2018" name="Genome Announc.">
        <title>Draft Genome Sequence of the Nitrogen-Fixing and Hormogonia-Inducing Cyanobacterium Nostoc cycadae Strain WK-1, Isolated from the Coralloid Roots of Cycas revoluta.</title>
        <authorList>
            <person name="Kanesaki Y."/>
            <person name="Hirose M."/>
            <person name="Hirose Y."/>
            <person name="Fujisawa T."/>
            <person name="Nakamura Y."/>
            <person name="Watanabe S."/>
            <person name="Matsunaga S."/>
            <person name="Uchida H."/>
            <person name="Murakami A."/>
        </authorList>
    </citation>
    <scope>NUCLEOTIDE SEQUENCE [LARGE SCALE GENOMIC DNA]</scope>
    <source>
        <strain evidence="8">WK-1</strain>
    </source>
</reference>
<gene>
    <name evidence="7" type="ORF">NCWK1_2343</name>
</gene>
<keyword evidence="8" id="KW-1185">Reference proteome</keyword>
<dbReference type="Gene3D" id="3.40.630.30">
    <property type="match status" value="1"/>
</dbReference>
<evidence type="ECO:0000256" key="4">
    <source>
        <dbReference type="ARBA" id="ARBA00023315"/>
    </source>
</evidence>
<keyword evidence="2" id="KW-1277">Toxin-antitoxin system</keyword>
<evidence type="ECO:0000256" key="1">
    <source>
        <dbReference type="ARBA" id="ARBA00022491"/>
    </source>
</evidence>
<keyword evidence="1" id="KW-0678">Repressor</keyword>
<comment type="caution">
    <text evidence="7">The sequence shown here is derived from an EMBL/GenBank/DDBJ whole genome shotgun (WGS) entry which is preliminary data.</text>
</comment>
<proteinExistence type="predicted"/>
<dbReference type="AlphaFoldDB" id="A0A2H6LH94"/>
<organism evidence="7 8">
    <name type="scientific">Nostoc cycadae WK-1</name>
    <dbReference type="NCBI Taxonomy" id="1861711"/>
    <lineage>
        <taxon>Bacteria</taxon>
        <taxon>Bacillati</taxon>
        <taxon>Cyanobacteriota</taxon>
        <taxon>Cyanophyceae</taxon>
        <taxon>Nostocales</taxon>
        <taxon>Nostocaceae</taxon>
        <taxon>Nostoc</taxon>
    </lineage>
</organism>
<dbReference type="Pfam" id="PF13508">
    <property type="entry name" value="Acetyltransf_7"/>
    <property type="match status" value="1"/>
</dbReference>
<feature type="domain" description="N-acetyltransferase" evidence="6">
    <location>
        <begin position="1"/>
        <end position="173"/>
    </location>
</feature>
<sequence>MGLSVEKELNQILQPPQPIKPEHKLTDFNSGNAELDEWLQKRALKNEDSGASRTYVVTIEQTVIAYYCLANGSVLNPTATGRIRRNMPESIPVMVIGRLAVDSNWQGKGIGHALLRDAILRTLQAANIAGIRAILVHAISEDAKQFYERCGFVASPVAPMTLMITVKDGKAAFGID</sequence>
<dbReference type="PANTHER" id="PTHR36449">
    <property type="entry name" value="ACETYLTRANSFERASE-RELATED"/>
    <property type="match status" value="1"/>
</dbReference>
<dbReference type="GO" id="GO:0016747">
    <property type="term" value="F:acyltransferase activity, transferring groups other than amino-acyl groups"/>
    <property type="evidence" value="ECO:0007669"/>
    <property type="project" value="InterPro"/>
</dbReference>
<dbReference type="InterPro" id="IPR016181">
    <property type="entry name" value="Acyl_CoA_acyltransferase"/>
</dbReference>
<evidence type="ECO:0000313" key="8">
    <source>
        <dbReference type="Proteomes" id="UP000236527"/>
    </source>
</evidence>